<evidence type="ECO:0000313" key="2">
    <source>
        <dbReference type="Proteomes" id="UP001151760"/>
    </source>
</evidence>
<protein>
    <submittedName>
        <fullName evidence="1">Uncharacterized protein</fullName>
    </submittedName>
</protein>
<gene>
    <name evidence="1" type="ORF">Tco_1079298</name>
</gene>
<name>A0ABQ5HRD7_9ASTR</name>
<proteinExistence type="predicted"/>
<keyword evidence="2" id="KW-1185">Reference proteome</keyword>
<reference evidence="1" key="1">
    <citation type="journal article" date="2022" name="Int. J. Mol. Sci.">
        <title>Draft Genome of Tanacetum Coccineum: Genomic Comparison of Closely Related Tanacetum-Family Plants.</title>
        <authorList>
            <person name="Yamashiro T."/>
            <person name="Shiraishi A."/>
            <person name="Nakayama K."/>
            <person name="Satake H."/>
        </authorList>
    </citation>
    <scope>NUCLEOTIDE SEQUENCE</scope>
</reference>
<comment type="caution">
    <text evidence="1">The sequence shown here is derived from an EMBL/GenBank/DDBJ whole genome shotgun (WGS) entry which is preliminary data.</text>
</comment>
<accession>A0ABQ5HRD7</accession>
<reference evidence="1" key="2">
    <citation type="submission" date="2022-01" db="EMBL/GenBank/DDBJ databases">
        <authorList>
            <person name="Yamashiro T."/>
            <person name="Shiraishi A."/>
            <person name="Satake H."/>
            <person name="Nakayama K."/>
        </authorList>
    </citation>
    <scope>NUCLEOTIDE SEQUENCE</scope>
</reference>
<organism evidence="1 2">
    <name type="scientific">Tanacetum coccineum</name>
    <dbReference type="NCBI Taxonomy" id="301880"/>
    <lineage>
        <taxon>Eukaryota</taxon>
        <taxon>Viridiplantae</taxon>
        <taxon>Streptophyta</taxon>
        <taxon>Embryophyta</taxon>
        <taxon>Tracheophyta</taxon>
        <taxon>Spermatophyta</taxon>
        <taxon>Magnoliopsida</taxon>
        <taxon>eudicotyledons</taxon>
        <taxon>Gunneridae</taxon>
        <taxon>Pentapetalae</taxon>
        <taxon>asterids</taxon>
        <taxon>campanulids</taxon>
        <taxon>Asterales</taxon>
        <taxon>Asteraceae</taxon>
        <taxon>Asteroideae</taxon>
        <taxon>Anthemideae</taxon>
        <taxon>Anthemidinae</taxon>
        <taxon>Tanacetum</taxon>
    </lineage>
</organism>
<sequence length="307" mass="31214">MGGGNGDALVGDDGRCGCCVVMGRWGIWEVGVGAGGELGSAAAVGGGGCGWVCGAGSEVLSSGMEWGGRRGFWGREMVGTVGGGRGMEWGWELGWNLRIRLLGGGGGLGSSGRVGVSGGIRGIWVGCGGDREWAISWRVDDGAGIVVREPEDWLGVMDWGLVVNGLGVAIRHLGRLSRGALERINWEVAGREGLGAETGLGGECLGAFRWLGVESGAGEGVWGGLCWYVGYRGLTLGCGGGGGERVGCGGWGLMRRLRRGGMRIVDWAWGGGRSGAHVGFLGGGWVGGGWGRGEFGGSGGVRRDEGG</sequence>
<dbReference type="EMBL" id="BQNB010019921">
    <property type="protein sequence ID" value="GJT90453.1"/>
    <property type="molecule type" value="Genomic_DNA"/>
</dbReference>
<evidence type="ECO:0000313" key="1">
    <source>
        <dbReference type="EMBL" id="GJT90453.1"/>
    </source>
</evidence>
<dbReference type="Proteomes" id="UP001151760">
    <property type="component" value="Unassembled WGS sequence"/>
</dbReference>